<evidence type="ECO:0000259" key="3">
    <source>
        <dbReference type="Pfam" id="PF10415"/>
    </source>
</evidence>
<dbReference type="Pfam" id="PF00206">
    <property type="entry name" value="Lyase_1"/>
    <property type="match status" value="1"/>
</dbReference>
<name>A0A2T5BBE9_MYCDI</name>
<dbReference type="InterPro" id="IPR000362">
    <property type="entry name" value="Fumarate_lyase_fam"/>
</dbReference>
<dbReference type="NCBIfam" id="NF008909">
    <property type="entry name" value="PRK12273.1"/>
    <property type="match status" value="1"/>
</dbReference>
<dbReference type="CDD" id="cd01357">
    <property type="entry name" value="Aspartase"/>
    <property type="match status" value="1"/>
</dbReference>
<dbReference type="PRINTS" id="PR00149">
    <property type="entry name" value="FUMRATELYASE"/>
</dbReference>
<dbReference type="PANTHER" id="PTHR42696">
    <property type="entry name" value="ASPARTATE AMMONIA-LYASE"/>
    <property type="match status" value="1"/>
</dbReference>
<protein>
    <submittedName>
        <fullName evidence="4">Aspartate ammonia-lyase</fullName>
    </submittedName>
</protein>
<dbReference type="PRINTS" id="PR00145">
    <property type="entry name" value="ARGSUCLYASE"/>
</dbReference>
<dbReference type="SUPFAM" id="SSF48557">
    <property type="entry name" value="L-aspartase-like"/>
    <property type="match status" value="1"/>
</dbReference>
<dbReference type="Pfam" id="PF10415">
    <property type="entry name" value="FumaraseC_C"/>
    <property type="match status" value="1"/>
</dbReference>
<dbReference type="InterPro" id="IPR051546">
    <property type="entry name" value="Aspartate_Ammonia-Lyase"/>
</dbReference>
<dbReference type="FunFam" id="1.20.200.10:FF:000001">
    <property type="entry name" value="Fumarate hydratase, mitochondrial"/>
    <property type="match status" value="1"/>
</dbReference>
<dbReference type="EMBL" id="PZZZ01000003">
    <property type="protein sequence ID" value="PTM96263.1"/>
    <property type="molecule type" value="Genomic_DNA"/>
</dbReference>
<feature type="domain" description="Fumarase C C-terminal" evidence="3">
    <location>
        <begin position="414"/>
        <end position="465"/>
    </location>
</feature>
<dbReference type="PROSITE" id="PS00163">
    <property type="entry name" value="FUMARATE_LYASES"/>
    <property type="match status" value="1"/>
</dbReference>
<dbReference type="Gene3D" id="1.10.275.10">
    <property type="entry name" value="Fumarase/aspartase (N-terminal domain)"/>
    <property type="match status" value="1"/>
</dbReference>
<dbReference type="FunFam" id="1.10.275.10:FF:000001">
    <property type="entry name" value="Fumarate hydratase, mitochondrial"/>
    <property type="match status" value="1"/>
</dbReference>
<reference evidence="4 5" key="1">
    <citation type="submission" date="2018-04" db="EMBL/GenBank/DDBJ databases">
        <title>Genomic Encyclopedia of Type Strains, Phase IV (KMG-IV): sequencing the most valuable type-strain genomes for metagenomic binning, comparative biology and taxonomic classification.</title>
        <authorList>
            <person name="Goeker M."/>
        </authorList>
    </citation>
    <scope>NUCLEOTIDE SEQUENCE [LARGE SCALE GENOMIC DNA]</scope>
    <source>
        <strain evidence="4 5">DSM 7138</strain>
    </source>
</reference>
<dbReference type="GO" id="GO:0005829">
    <property type="term" value="C:cytosol"/>
    <property type="evidence" value="ECO:0007669"/>
    <property type="project" value="TreeGrafter"/>
</dbReference>
<evidence type="ECO:0000256" key="1">
    <source>
        <dbReference type="ARBA" id="ARBA00023239"/>
    </source>
</evidence>
<dbReference type="InterPro" id="IPR008948">
    <property type="entry name" value="L-Aspartase-like"/>
</dbReference>
<proteinExistence type="predicted"/>
<organism evidence="4 5">
    <name type="scientific">Mycoplana dimorpha</name>
    <dbReference type="NCBI Taxonomy" id="28320"/>
    <lineage>
        <taxon>Bacteria</taxon>
        <taxon>Pseudomonadati</taxon>
        <taxon>Pseudomonadota</taxon>
        <taxon>Alphaproteobacteria</taxon>
        <taxon>Hyphomicrobiales</taxon>
        <taxon>Rhizobiaceae</taxon>
        <taxon>Mycoplana</taxon>
    </lineage>
</organism>
<dbReference type="Gene3D" id="1.10.40.30">
    <property type="entry name" value="Fumarase/aspartase (C-terminal domain)"/>
    <property type="match status" value="1"/>
</dbReference>
<evidence type="ECO:0000313" key="4">
    <source>
        <dbReference type="EMBL" id="PTM96263.1"/>
    </source>
</evidence>
<accession>A0A2T5BBE9</accession>
<dbReference type="InterPro" id="IPR020557">
    <property type="entry name" value="Fumarate_lyase_CS"/>
</dbReference>
<dbReference type="InterPro" id="IPR024083">
    <property type="entry name" value="Fumarase/histidase_N"/>
</dbReference>
<evidence type="ECO:0000259" key="2">
    <source>
        <dbReference type="Pfam" id="PF00206"/>
    </source>
</evidence>
<dbReference type="PANTHER" id="PTHR42696:SF2">
    <property type="entry name" value="ASPARTATE AMMONIA-LYASE"/>
    <property type="match status" value="1"/>
</dbReference>
<evidence type="ECO:0000313" key="5">
    <source>
        <dbReference type="Proteomes" id="UP000241247"/>
    </source>
</evidence>
<dbReference type="GO" id="GO:0006531">
    <property type="term" value="P:aspartate metabolic process"/>
    <property type="evidence" value="ECO:0007669"/>
    <property type="project" value="TreeGrafter"/>
</dbReference>
<dbReference type="InterPro" id="IPR022761">
    <property type="entry name" value="Fumarate_lyase_N"/>
</dbReference>
<dbReference type="Gene3D" id="1.20.200.10">
    <property type="entry name" value="Fumarase/aspartase (Central domain)"/>
    <property type="match status" value="1"/>
</dbReference>
<dbReference type="RefSeq" id="WP_108002333.1">
    <property type="nucleotide sequence ID" value="NZ_JBHEEX010000002.1"/>
</dbReference>
<comment type="caution">
    <text evidence="4">The sequence shown here is derived from an EMBL/GenBank/DDBJ whole genome shotgun (WGS) entry which is preliminary data.</text>
</comment>
<dbReference type="AlphaFoldDB" id="A0A2T5BBE9"/>
<dbReference type="GO" id="GO:0006099">
    <property type="term" value="P:tricarboxylic acid cycle"/>
    <property type="evidence" value="ECO:0007669"/>
    <property type="project" value="InterPro"/>
</dbReference>
<feature type="domain" description="Fumarate lyase N-terminal" evidence="2">
    <location>
        <begin position="18"/>
        <end position="347"/>
    </location>
</feature>
<keyword evidence="1 4" id="KW-0456">Lyase</keyword>
<dbReference type="OrthoDB" id="9802809at2"/>
<gene>
    <name evidence="4" type="ORF">C7449_103277</name>
</gene>
<keyword evidence="5" id="KW-1185">Reference proteome</keyword>
<dbReference type="InterPro" id="IPR018951">
    <property type="entry name" value="Fumarase_C_C"/>
</dbReference>
<dbReference type="GO" id="GO:0008797">
    <property type="term" value="F:aspartate ammonia-lyase activity"/>
    <property type="evidence" value="ECO:0007669"/>
    <property type="project" value="TreeGrafter"/>
</dbReference>
<sequence>MTVTTETERIEVDSIGPVAIPADAYYGPQTARGIANFPISGIPISHFPLFITSLAYVKMAAARANVRVGDLAPGKGEVICRVCEEIIAGQHLDAFPLDVFQGGAGTSTNMNINEVIANRGLEILGLPRGSYDALHPNNDVNLSQSTNDVYPTAIRLAILLSQEKLREALELLASAFAAKAESFDDVIKLGRTQLQDAVPMTLGQEFEAFAATLRQDVARLGEIASQFCEVNLGGTAIGTGINTRAGYQEAAVDELRAVTGLPMTAAGNLIEANWDTGAFVLFSGMLKRTATKLSKICNDLRLLSSGPRGGLNEINLPALQPGSSIMPGKVNPVVPEVVNQVAFQIIGYDLTITLASEAGQLQLNVMEPVIVYNALHSIELLTNAVNTLRTRCVDGITANPENCRKHLEASTAVATALTPAIGYERAADLAKEVLATGKTIGEILALQADLPEELIAQTTDLQALLRPAPARVGS</sequence>
<dbReference type="Proteomes" id="UP000241247">
    <property type="component" value="Unassembled WGS sequence"/>
</dbReference>